<keyword evidence="11" id="KW-1185">Reference proteome</keyword>
<feature type="domain" description="MmeI-like N-terminal" evidence="6">
    <location>
        <begin position="7"/>
        <end position="230"/>
    </location>
</feature>
<keyword evidence="3" id="KW-0808">Transferase</keyword>
<dbReference type="GO" id="GO:0003676">
    <property type="term" value="F:nucleic acid binding"/>
    <property type="evidence" value="ECO:0007669"/>
    <property type="project" value="InterPro"/>
</dbReference>
<evidence type="ECO:0000313" key="11">
    <source>
        <dbReference type="Proteomes" id="UP000315471"/>
    </source>
</evidence>
<evidence type="ECO:0000256" key="1">
    <source>
        <dbReference type="ARBA" id="ARBA00011900"/>
    </source>
</evidence>
<dbReference type="GO" id="GO:0032259">
    <property type="term" value="P:methylation"/>
    <property type="evidence" value="ECO:0007669"/>
    <property type="project" value="UniProtKB-KW"/>
</dbReference>
<evidence type="ECO:0000259" key="6">
    <source>
        <dbReference type="Pfam" id="PF20464"/>
    </source>
</evidence>
<dbReference type="PRINTS" id="PR00507">
    <property type="entry name" value="N12N6MTFRASE"/>
</dbReference>
<feature type="compositionally biased region" description="Basic and acidic residues" evidence="5">
    <location>
        <begin position="528"/>
        <end position="538"/>
    </location>
</feature>
<evidence type="ECO:0000259" key="8">
    <source>
        <dbReference type="Pfam" id="PF20466"/>
    </source>
</evidence>
<protein>
    <recommendedName>
        <fullName evidence="1">site-specific DNA-methyltransferase (adenine-specific)</fullName>
        <ecNumber evidence="1">2.1.1.72</ecNumber>
    </recommendedName>
</protein>
<feature type="compositionally biased region" description="Polar residues" evidence="5">
    <location>
        <begin position="1059"/>
        <end position="1068"/>
    </location>
</feature>
<dbReference type="Proteomes" id="UP000315471">
    <property type="component" value="Unassembled WGS sequence"/>
</dbReference>
<name>A0A5C6DU71_9BACT</name>
<dbReference type="PROSITE" id="PS00092">
    <property type="entry name" value="N6_MTASE"/>
    <property type="match status" value="1"/>
</dbReference>
<dbReference type="AlphaFoldDB" id="A0A5C6DU71"/>
<dbReference type="InterPro" id="IPR029063">
    <property type="entry name" value="SAM-dependent_MTases_sf"/>
</dbReference>
<evidence type="ECO:0000256" key="2">
    <source>
        <dbReference type="ARBA" id="ARBA00022603"/>
    </source>
</evidence>
<dbReference type="InterPro" id="IPR046816">
    <property type="entry name" value="MmeI_Mtase"/>
</dbReference>
<dbReference type="SUPFAM" id="SSF53335">
    <property type="entry name" value="S-adenosyl-L-methionine-dependent methyltransferases"/>
    <property type="match status" value="1"/>
</dbReference>
<dbReference type="InterPro" id="IPR050953">
    <property type="entry name" value="N4_N6_ade-DNA_methylase"/>
</dbReference>
<feature type="domain" description="MmeI-like target recognition" evidence="8">
    <location>
        <begin position="807"/>
        <end position="930"/>
    </location>
</feature>
<dbReference type="EMBL" id="SJPY01000005">
    <property type="protein sequence ID" value="TWU39845.1"/>
    <property type="molecule type" value="Genomic_DNA"/>
</dbReference>
<evidence type="ECO:0000256" key="4">
    <source>
        <dbReference type="ARBA" id="ARBA00047942"/>
    </source>
</evidence>
<organism evidence="10 11">
    <name type="scientific">Novipirellula aureliae</name>
    <dbReference type="NCBI Taxonomy" id="2527966"/>
    <lineage>
        <taxon>Bacteria</taxon>
        <taxon>Pseudomonadati</taxon>
        <taxon>Planctomycetota</taxon>
        <taxon>Planctomycetia</taxon>
        <taxon>Pirellulales</taxon>
        <taxon>Pirellulaceae</taxon>
        <taxon>Novipirellula</taxon>
    </lineage>
</organism>
<keyword evidence="2" id="KW-0489">Methyltransferase</keyword>
<dbReference type="InterPro" id="IPR002052">
    <property type="entry name" value="DNA_methylase_N6_adenine_CS"/>
</dbReference>
<dbReference type="InterPro" id="IPR046819">
    <property type="entry name" value="MmeI_hel"/>
</dbReference>
<dbReference type="GO" id="GO:0009007">
    <property type="term" value="F:site-specific DNA-methyltransferase (adenine-specific) activity"/>
    <property type="evidence" value="ECO:0007669"/>
    <property type="project" value="UniProtKB-EC"/>
</dbReference>
<dbReference type="PANTHER" id="PTHR33841">
    <property type="entry name" value="DNA METHYLTRANSFERASE YEEA-RELATED"/>
    <property type="match status" value="1"/>
</dbReference>
<dbReference type="InterPro" id="IPR046820">
    <property type="entry name" value="MmeI_TRD"/>
</dbReference>
<dbReference type="Pfam" id="PF20466">
    <property type="entry name" value="MmeI_TRD"/>
    <property type="match status" value="1"/>
</dbReference>
<feature type="region of interest" description="Disordered" evidence="5">
    <location>
        <begin position="1051"/>
        <end position="1090"/>
    </location>
</feature>
<feature type="domain" description="MmeI-like helicase spacer" evidence="7">
    <location>
        <begin position="237"/>
        <end position="307"/>
    </location>
</feature>
<evidence type="ECO:0000256" key="3">
    <source>
        <dbReference type="ARBA" id="ARBA00022679"/>
    </source>
</evidence>
<comment type="catalytic activity">
    <reaction evidence="4">
        <text>a 2'-deoxyadenosine in DNA + S-adenosyl-L-methionine = an N(6)-methyl-2'-deoxyadenosine in DNA + S-adenosyl-L-homocysteine + H(+)</text>
        <dbReference type="Rhea" id="RHEA:15197"/>
        <dbReference type="Rhea" id="RHEA-COMP:12418"/>
        <dbReference type="Rhea" id="RHEA-COMP:12419"/>
        <dbReference type="ChEBI" id="CHEBI:15378"/>
        <dbReference type="ChEBI" id="CHEBI:57856"/>
        <dbReference type="ChEBI" id="CHEBI:59789"/>
        <dbReference type="ChEBI" id="CHEBI:90615"/>
        <dbReference type="ChEBI" id="CHEBI:90616"/>
        <dbReference type="EC" id="2.1.1.72"/>
    </reaction>
</comment>
<evidence type="ECO:0000259" key="7">
    <source>
        <dbReference type="Pfam" id="PF20465"/>
    </source>
</evidence>
<evidence type="ECO:0000256" key="5">
    <source>
        <dbReference type="SAM" id="MobiDB-lite"/>
    </source>
</evidence>
<evidence type="ECO:0000313" key="10">
    <source>
        <dbReference type="EMBL" id="TWU39845.1"/>
    </source>
</evidence>
<dbReference type="OrthoDB" id="249114at2"/>
<dbReference type="Pfam" id="PF20473">
    <property type="entry name" value="MmeI_Mtase"/>
    <property type="match status" value="1"/>
</dbReference>
<dbReference type="Gene3D" id="3.40.50.150">
    <property type="entry name" value="Vaccinia Virus protein VP39"/>
    <property type="match status" value="1"/>
</dbReference>
<dbReference type="Pfam" id="PF20465">
    <property type="entry name" value="MmeI_hel"/>
    <property type="match status" value="1"/>
</dbReference>
<dbReference type="EC" id="2.1.1.72" evidence="1"/>
<accession>A0A5C6DU71</accession>
<reference evidence="10 11" key="1">
    <citation type="submission" date="2019-02" db="EMBL/GenBank/DDBJ databases">
        <title>Deep-cultivation of Planctomycetes and their phenomic and genomic characterization uncovers novel biology.</title>
        <authorList>
            <person name="Wiegand S."/>
            <person name="Jogler M."/>
            <person name="Boedeker C."/>
            <person name="Pinto D."/>
            <person name="Vollmers J."/>
            <person name="Rivas-Marin E."/>
            <person name="Kohn T."/>
            <person name="Peeters S.H."/>
            <person name="Heuer A."/>
            <person name="Rast P."/>
            <person name="Oberbeckmann S."/>
            <person name="Bunk B."/>
            <person name="Jeske O."/>
            <person name="Meyerdierks A."/>
            <person name="Storesund J.E."/>
            <person name="Kallscheuer N."/>
            <person name="Luecker S."/>
            <person name="Lage O.M."/>
            <person name="Pohl T."/>
            <person name="Merkel B.J."/>
            <person name="Hornburger P."/>
            <person name="Mueller R.-W."/>
            <person name="Bruemmer F."/>
            <person name="Labrenz M."/>
            <person name="Spormann A.M."/>
            <person name="Op Den Camp H."/>
            <person name="Overmann J."/>
            <person name="Amann R."/>
            <person name="Jetten M.S.M."/>
            <person name="Mascher T."/>
            <person name="Medema M.H."/>
            <person name="Devos D.P."/>
            <person name="Kaster A.-K."/>
            <person name="Ovreas L."/>
            <person name="Rohde M."/>
            <person name="Galperin M.Y."/>
            <person name="Jogler C."/>
        </authorList>
    </citation>
    <scope>NUCLEOTIDE SEQUENCE [LARGE SCALE GENOMIC DNA]</scope>
    <source>
        <strain evidence="10 11">Q31b</strain>
    </source>
</reference>
<comment type="caution">
    <text evidence="10">The sequence shown here is derived from an EMBL/GenBank/DDBJ whole genome shotgun (WGS) entry which is preliminary data.</text>
</comment>
<gene>
    <name evidence="10" type="ORF">Q31b_31600</name>
</gene>
<sequence length="1155" mass="130394">MTPDEFADAFVKRWEKSGGAEMANSQSFLKELCDLLGVEHPEPTQQDSEFNRYVFEKAVEFNNGDGSISHGRVDLFRAGCFVLESKQGSERKQAERDAALATVTKTAKKLAGTAARGTTGWDRAMQAARKQAKGYAEAIPDEWPPFLVVVDVGYCFDLYADFTGSGKNYVPFPDPNSYRIPLSRLRDQRTREQLKLLWTDPHALDPSKHAADVTRDIATRLAKLAKSLEAEHDAEVVAGFLMRCLFTMFAEDVELIRKDSFTELLLSLRFEPENFKPMVESLWEAMDEGKFSTILREKIRHFNGKFFKDKTALPLTKDQVELLVEAAKHKWDLVEPAIFGTLLERALDPVERHKLGAHYTPRAYVERLVMPTIIEPLREQWDATYAAAIQLDEEGKRKDAVKLLREFHGKLCETRVLDPACGSGNFLYVSMELMKRLEGEVVSAMASFGDHVLPGITIDPHQFLGIEINPRAAALAELVLWIGFIQWHRRTRNEIAPPEPILKDYHNIDCRDAVLTWDSIEPVVDDESKPVTRWDGRTTKPHPVTGEEVPDEDARVQELRYINPQKAEWPETDYIVGNPPFIGTSRMRDALGDGYTKSIRGTFKELPESCDYVMYWWHNAAEKVRHGSADRFGLITTNSLRQTFNRRVITPHLQAKEPLSLLFAIPDHPWVDTAMCAAVRIAMTVGIAGEHLGLLSKVVSEIEQGEEAAGIEFDDELGIIQPDLRVGADVASVSPLCANEGIAIRGVCLIGSGFVIDQKKAAELGYGTSRLKRHVTKFCNGRDIAQRNRGLFVIDLQGLSEAELRSQFPDIFQWVFDRVKPERDQNRETYRRENWWVFGRKHTDLRAGLDGMTRYMATPMTAKHRYFVFLDQDTLPDQGLVAVVLKDASQLGVLSSRIHIVWALATGGRLGVGNDPRYNQSVCFSTFPFPVTDDATKQRIGDLAEQLDAHRKRQQEQHPTLTMTGMYNVLETLRSGEKLTSKEQTIHQHGLVSVLKQIHDDLDAAVFDAYGWPHDLEDEEILQRLVDLNHERAEEESRGIIRWLRPEFQDPSYGKKGGPTQTVFTGSSEGDDDKKPTTTKKATTKIKKQPWPKTLPERMVAIQSALQRHTGPAASAEIAAYYTRANKADVAELLETLAIVGNVRQLEDGRFTVYK</sequence>
<feature type="region of interest" description="Disordered" evidence="5">
    <location>
        <begin position="528"/>
        <end position="551"/>
    </location>
</feature>
<dbReference type="Pfam" id="PF20464">
    <property type="entry name" value="MmeI_N"/>
    <property type="match status" value="1"/>
</dbReference>
<proteinExistence type="predicted"/>
<evidence type="ECO:0000259" key="9">
    <source>
        <dbReference type="Pfam" id="PF20473"/>
    </source>
</evidence>
<dbReference type="PANTHER" id="PTHR33841:SF1">
    <property type="entry name" value="DNA METHYLTRANSFERASE A"/>
    <property type="match status" value="1"/>
</dbReference>
<feature type="domain" description="MmeI-like DNA-methyltransferase" evidence="9">
    <location>
        <begin position="398"/>
        <end position="688"/>
    </location>
</feature>
<dbReference type="InterPro" id="IPR046817">
    <property type="entry name" value="MmeI_N"/>
</dbReference>